<reference evidence="1" key="1">
    <citation type="journal article" date="2014" name="Front. Microbiol.">
        <title>High frequency of phylogenetically diverse reductive dehalogenase-homologous genes in deep subseafloor sedimentary metagenomes.</title>
        <authorList>
            <person name="Kawai M."/>
            <person name="Futagami T."/>
            <person name="Toyoda A."/>
            <person name="Takaki Y."/>
            <person name="Nishi S."/>
            <person name="Hori S."/>
            <person name="Arai W."/>
            <person name="Tsubouchi T."/>
            <person name="Morono Y."/>
            <person name="Uchiyama I."/>
            <person name="Ito T."/>
            <person name="Fujiyama A."/>
            <person name="Inagaki F."/>
            <person name="Takami H."/>
        </authorList>
    </citation>
    <scope>NUCLEOTIDE SEQUENCE</scope>
    <source>
        <strain evidence="1">Expedition CK06-06</strain>
    </source>
</reference>
<evidence type="ECO:0000313" key="1">
    <source>
        <dbReference type="EMBL" id="GAG07995.1"/>
    </source>
</evidence>
<comment type="caution">
    <text evidence="1">The sequence shown here is derived from an EMBL/GenBank/DDBJ whole genome shotgun (WGS) entry which is preliminary data.</text>
</comment>
<protein>
    <submittedName>
        <fullName evidence="1">Uncharacterized protein</fullName>
    </submittedName>
</protein>
<sequence>MKVAFEAMIKEIKNKSLVSGDKATRVILEFDSDKKLDVLNSLNELHQADQNVFVVLMDEIEK</sequence>
<dbReference type="EMBL" id="BARS01025772">
    <property type="protein sequence ID" value="GAG07995.1"/>
    <property type="molecule type" value="Genomic_DNA"/>
</dbReference>
<accession>X0UQQ9</accession>
<proteinExistence type="predicted"/>
<organism evidence="1">
    <name type="scientific">marine sediment metagenome</name>
    <dbReference type="NCBI Taxonomy" id="412755"/>
    <lineage>
        <taxon>unclassified sequences</taxon>
        <taxon>metagenomes</taxon>
        <taxon>ecological metagenomes</taxon>
    </lineage>
</organism>
<dbReference type="AlphaFoldDB" id="X0UQQ9"/>
<gene>
    <name evidence="1" type="ORF">S01H1_40684</name>
</gene>
<name>X0UQQ9_9ZZZZ</name>